<feature type="coiled-coil region" evidence="1">
    <location>
        <begin position="103"/>
        <end position="141"/>
    </location>
</feature>
<evidence type="ECO:0000256" key="2">
    <source>
        <dbReference type="SAM" id="MobiDB-lite"/>
    </source>
</evidence>
<comment type="caution">
    <text evidence="3">The sequence shown here is derived from an EMBL/GenBank/DDBJ whole genome shotgun (WGS) entry which is preliminary data.</text>
</comment>
<feature type="region of interest" description="Disordered" evidence="2">
    <location>
        <begin position="153"/>
        <end position="188"/>
    </location>
</feature>
<reference evidence="3 4" key="1">
    <citation type="submission" date="2019-07" db="EMBL/GenBank/DDBJ databases">
        <title>The pathways for chlorine oxyanion respiration interact through the shared metabolite chlorate.</title>
        <authorList>
            <person name="Barnum T.P."/>
            <person name="Cheng Y."/>
            <person name="Hill K.A."/>
            <person name="Lucas L.N."/>
            <person name="Carlson H.K."/>
            <person name="Coates J.D."/>
        </authorList>
    </citation>
    <scope>NUCLEOTIDE SEQUENCE [LARGE SCALE GENOMIC DNA]</scope>
    <source>
        <strain evidence="3 4">BK-1</strain>
    </source>
</reference>
<dbReference type="RefSeq" id="WP_144360712.1">
    <property type="nucleotide sequence ID" value="NZ_VMNH01000038.1"/>
</dbReference>
<keyword evidence="1" id="KW-0175">Coiled coil</keyword>
<feature type="compositionally biased region" description="Basic residues" evidence="2">
    <location>
        <begin position="7"/>
        <end position="23"/>
    </location>
</feature>
<dbReference type="OrthoDB" id="9901906at2"/>
<keyword evidence="4" id="KW-1185">Reference proteome</keyword>
<evidence type="ECO:0000313" key="4">
    <source>
        <dbReference type="Proteomes" id="UP000316649"/>
    </source>
</evidence>
<dbReference type="AlphaFoldDB" id="A0A557RRA8"/>
<sequence>MATRKTSTSKKRVAKKTVTRKAKSPAVKKTVSPVAEIEKAIAKSQAQLASLYNKAATQAQKSADSVKGQLDKAVARQTVLRDKKNAAAEKVSTTRTPAALKQLARAREALKIAGQKTAALREQLKTAKAALKEAADTQKKSVAQQKALDKFESDWAKANQPKKRKAPAKRRAKKAVAAAPAATEPSAS</sequence>
<evidence type="ECO:0000313" key="3">
    <source>
        <dbReference type="EMBL" id="TVO67706.1"/>
    </source>
</evidence>
<evidence type="ECO:0000256" key="1">
    <source>
        <dbReference type="SAM" id="Coils"/>
    </source>
</evidence>
<feature type="compositionally biased region" description="Basic residues" evidence="2">
    <location>
        <begin position="160"/>
        <end position="174"/>
    </location>
</feature>
<accession>A0A557RRA8</accession>
<protein>
    <submittedName>
        <fullName evidence="3">Uncharacterized protein</fullName>
    </submittedName>
</protein>
<gene>
    <name evidence="3" type="ORF">FHP88_18935</name>
</gene>
<feature type="region of interest" description="Disordered" evidence="2">
    <location>
        <begin position="1"/>
        <end position="27"/>
    </location>
</feature>
<name>A0A557RRA8_9GAMM</name>
<dbReference type="Proteomes" id="UP000316649">
    <property type="component" value="Unassembled WGS sequence"/>
</dbReference>
<dbReference type="EMBL" id="VMNH01000038">
    <property type="protein sequence ID" value="TVO67706.1"/>
    <property type="molecule type" value="Genomic_DNA"/>
</dbReference>
<proteinExistence type="predicted"/>
<organism evidence="3 4">
    <name type="scientific">Sedimenticola selenatireducens</name>
    <dbReference type="NCBI Taxonomy" id="191960"/>
    <lineage>
        <taxon>Bacteria</taxon>
        <taxon>Pseudomonadati</taxon>
        <taxon>Pseudomonadota</taxon>
        <taxon>Gammaproteobacteria</taxon>
        <taxon>Chromatiales</taxon>
        <taxon>Sedimenticolaceae</taxon>
        <taxon>Sedimenticola</taxon>
    </lineage>
</organism>